<feature type="transmembrane region" description="Helical" evidence="1">
    <location>
        <begin position="151"/>
        <end position="169"/>
    </location>
</feature>
<keyword evidence="3" id="KW-0808">Transferase</keyword>
<dbReference type="RefSeq" id="WP_136561792.1">
    <property type="nucleotide sequence ID" value="NZ_BAABLS010000001.1"/>
</dbReference>
<keyword evidence="3" id="KW-0012">Acyltransferase</keyword>
<organism evidence="3 4">
    <name type="scientific">Nocardioides caeni</name>
    <dbReference type="NCBI Taxonomy" id="574700"/>
    <lineage>
        <taxon>Bacteria</taxon>
        <taxon>Bacillati</taxon>
        <taxon>Actinomycetota</taxon>
        <taxon>Actinomycetes</taxon>
        <taxon>Propionibacteriales</taxon>
        <taxon>Nocardioidaceae</taxon>
        <taxon>Nocardioides</taxon>
    </lineage>
</organism>
<keyword evidence="4" id="KW-1185">Reference proteome</keyword>
<sequence>MPASRDPWLDNAKATLIVLVVVGHLWELVPPSRIQGDVYDFLYLWHMPAFVFLAGHLSRGFGYERRRLWDLVTTLATPYVVFEASLALFRIHVGGEDLQYVFADPHFPLWFLPALIAWRLLTPLFRPMRGGVVVAVGISLVAGLIDHETSRLLDLARILGFLPFFVLGLKTTPAHLAWLRGRFPAALGVVAFAGIAVLAATSDRWIDSGFLYFRAYELTGEDGGHSVSLRLLVLTVGAVGTMAFLALVPSWDGWFTRVGAATIVVYLAHGFVVKALVYAGIGDALPSSGTADAVASVASATLLGVAIALALASAPVRRLLDPVVDPFHVAQRRVDDAVDLALLSLDDGEVSTAGAGGGR</sequence>
<feature type="transmembrane region" description="Helical" evidence="1">
    <location>
        <begin position="181"/>
        <end position="201"/>
    </location>
</feature>
<accession>A0A4S8NLI5</accession>
<proteinExistence type="predicted"/>
<gene>
    <name evidence="3" type="ORF">E9934_05190</name>
</gene>
<reference evidence="3 4" key="1">
    <citation type="journal article" date="2009" name="Int. J. Syst. Evol. Microbiol.">
        <title>Nocardioides caeni sp. nov., isolated from wastewater.</title>
        <authorList>
            <person name="Yoon J.H."/>
            <person name="Kang S.J."/>
            <person name="Park S."/>
            <person name="Kim W."/>
            <person name="Oh T.K."/>
        </authorList>
    </citation>
    <scope>NUCLEOTIDE SEQUENCE [LARGE SCALE GENOMIC DNA]</scope>
    <source>
        <strain evidence="3 4">DSM 23134</strain>
    </source>
</reference>
<feature type="transmembrane region" description="Helical" evidence="1">
    <location>
        <begin position="293"/>
        <end position="312"/>
    </location>
</feature>
<protein>
    <submittedName>
        <fullName evidence="3">Acyltransferase</fullName>
    </submittedName>
</protein>
<feature type="transmembrane region" description="Helical" evidence="1">
    <location>
        <begin position="260"/>
        <end position="281"/>
    </location>
</feature>
<dbReference type="InterPro" id="IPR002656">
    <property type="entry name" value="Acyl_transf_3_dom"/>
</dbReference>
<dbReference type="PANTHER" id="PTHR37312:SF1">
    <property type="entry name" value="MEMBRANE-BOUND ACYLTRANSFERASE YKRP-RELATED"/>
    <property type="match status" value="1"/>
</dbReference>
<keyword evidence="1" id="KW-0472">Membrane</keyword>
<feature type="transmembrane region" description="Helical" evidence="1">
    <location>
        <begin position="105"/>
        <end position="121"/>
    </location>
</feature>
<keyword evidence="1" id="KW-1133">Transmembrane helix</keyword>
<dbReference type="Pfam" id="PF01757">
    <property type="entry name" value="Acyl_transf_3"/>
    <property type="match status" value="1"/>
</dbReference>
<feature type="domain" description="Acyltransferase 3" evidence="2">
    <location>
        <begin position="7"/>
        <end position="311"/>
    </location>
</feature>
<comment type="caution">
    <text evidence="3">The sequence shown here is derived from an EMBL/GenBank/DDBJ whole genome shotgun (WGS) entry which is preliminary data.</text>
</comment>
<name>A0A4S8NLI5_9ACTN</name>
<dbReference type="OrthoDB" id="6623990at2"/>
<evidence type="ECO:0000256" key="1">
    <source>
        <dbReference type="SAM" id="Phobius"/>
    </source>
</evidence>
<dbReference type="Proteomes" id="UP000307087">
    <property type="component" value="Unassembled WGS sequence"/>
</dbReference>
<feature type="transmembrane region" description="Helical" evidence="1">
    <location>
        <begin position="128"/>
        <end position="145"/>
    </location>
</feature>
<dbReference type="EMBL" id="STGW01000002">
    <property type="protein sequence ID" value="THV17857.1"/>
    <property type="molecule type" value="Genomic_DNA"/>
</dbReference>
<dbReference type="PANTHER" id="PTHR37312">
    <property type="entry name" value="MEMBRANE-BOUND ACYLTRANSFERASE YKRP-RELATED"/>
    <property type="match status" value="1"/>
</dbReference>
<evidence type="ECO:0000259" key="2">
    <source>
        <dbReference type="Pfam" id="PF01757"/>
    </source>
</evidence>
<keyword evidence="1" id="KW-0812">Transmembrane</keyword>
<feature type="transmembrane region" description="Helical" evidence="1">
    <location>
        <begin position="227"/>
        <end position="248"/>
    </location>
</feature>
<evidence type="ECO:0000313" key="3">
    <source>
        <dbReference type="EMBL" id="THV17857.1"/>
    </source>
</evidence>
<feature type="transmembrane region" description="Helical" evidence="1">
    <location>
        <begin position="41"/>
        <end position="59"/>
    </location>
</feature>
<dbReference type="AlphaFoldDB" id="A0A4S8NLI5"/>
<evidence type="ECO:0000313" key="4">
    <source>
        <dbReference type="Proteomes" id="UP000307087"/>
    </source>
</evidence>
<feature type="transmembrane region" description="Helical" evidence="1">
    <location>
        <begin position="12"/>
        <end position="29"/>
    </location>
</feature>
<feature type="transmembrane region" description="Helical" evidence="1">
    <location>
        <begin position="71"/>
        <end position="93"/>
    </location>
</feature>
<dbReference type="InterPro" id="IPR052734">
    <property type="entry name" value="Nod_factor_acetyltransferase"/>
</dbReference>
<dbReference type="GO" id="GO:0016747">
    <property type="term" value="F:acyltransferase activity, transferring groups other than amino-acyl groups"/>
    <property type="evidence" value="ECO:0007669"/>
    <property type="project" value="InterPro"/>
</dbReference>